<dbReference type="PANTHER" id="PTHR43401:SF2">
    <property type="entry name" value="L-THREONINE 3-DEHYDROGENASE"/>
    <property type="match status" value="1"/>
</dbReference>
<dbReference type="Gene3D" id="3.40.50.720">
    <property type="entry name" value="NAD(P)-binding Rossmann-like Domain"/>
    <property type="match status" value="1"/>
</dbReference>
<dbReference type="GO" id="GO:0046872">
    <property type="term" value="F:metal ion binding"/>
    <property type="evidence" value="ECO:0007669"/>
    <property type="project" value="UniProtKB-KW"/>
</dbReference>
<keyword evidence="7" id="KW-1185">Reference proteome</keyword>
<evidence type="ECO:0000256" key="1">
    <source>
        <dbReference type="ARBA" id="ARBA00001947"/>
    </source>
</evidence>
<evidence type="ECO:0000256" key="4">
    <source>
        <dbReference type="ARBA" id="ARBA00023002"/>
    </source>
</evidence>
<dbReference type="InterPro" id="IPR013154">
    <property type="entry name" value="ADH-like_N"/>
</dbReference>
<evidence type="ECO:0000313" key="7">
    <source>
        <dbReference type="Proteomes" id="UP000664209"/>
    </source>
</evidence>
<dbReference type="GO" id="GO:0016491">
    <property type="term" value="F:oxidoreductase activity"/>
    <property type="evidence" value="ECO:0007669"/>
    <property type="project" value="UniProtKB-KW"/>
</dbReference>
<dbReference type="Proteomes" id="UP000664209">
    <property type="component" value="Unassembled WGS sequence"/>
</dbReference>
<dbReference type="InterPro" id="IPR036291">
    <property type="entry name" value="NAD(P)-bd_dom_sf"/>
</dbReference>
<dbReference type="Pfam" id="PF08240">
    <property type="entry name" value="ADH_N"/>
    <property type="match status" value="1"/>
</dbReference>
<dbReference type="Pfam" id="PF00107">
    <property type="entry name" value="ADH_zinc_N"/>
    <property type="match status" value="1"/>
</dbReference>
<sequence length="344" mass="35857">MTTMRAAVWTGTDEVEVREIETPEVPEGWALVRIAYNGICGTDLSIFHGKHPRAQAPLVMGHEMSGWVERAGSSGPAAGSLVTVEPLISCGECKAYRDGHAHVCRRLGLYGIDAPGGMAEYVALPPEVLHAVPAGVDPRTATLAEPLAVAVHALALSGMERGDTVAVYGAGPIGVLTALVARHEGAGTVVITEPSAWRREVAEGMGFTVVPDGSSMIETLADLTDGEGADTTFDSAAHPSVAAELTAATRVLGRIVVVGVYKQPTPLDLQAVCFKEQSMVGVRVYTSADMARAIELIASGDLGLDRFPTKAFDLAQVGEAFDAATTGQDCLKVLVTPLDGKADA</sequence>
<reference evidence="6" key="1">
    <citation type="submission" date="2021-03" db="EMBL/GenBank/DDBJ databases">
        <title>Actinotalea soli sp. nov., isolated from soil.</title>
        <authorList>
            <person name="Ping W."/>
            <person name="Zhang J."/>
        </authorList>
    </citation>
    <scope>NUCLEOTIDE SEQUENCE</scope>
    <source>
        <strain evidence="6">BY-33</strain>
    </source>
</reference>
<dbReference type="SMART" id="SM00829">
    <property type="entry name" value="PKS_ER"/>
    <property type="match status" value="1"/>
</dbReference>
<evidence type="ECO:0000256" key="2">
    <source>
        <dbReference type="ARBA" id="ARBA00022723"/>
    </source>
</evidence>
<proteinExistence type="predicted"/>
<evidence type="ECO:0000256" key="3">
    <source>
        <dbReference type="ARBA" id="ARBA00022833"/>
    </source>
</evidence>
<organism evidence="6 7">
    <name type="scientific">Actinotalea soli</name>
    <dbReference type="NCBI Taxonomy" id="2819234"/>
    <lineage>
        <taxon>Bacteria</taxon>
        <taxon>Bacillati</taxon>
        <taxon>Actinomycetota</taxon>
        <taxon>Actinomycetes</taxon>
        <taxon>Micrococcales</taxon>
        <taxon>Cellulomonadaceae</taxon>
        <taxon>Actinotalea</taxon>
    </lineage>
</organism>
<dbReference type="SUPFAM" id="SSF50129">
    <property type="entry name" value="GroES-like"/>
    <property type="match status" value="1"/>
</dbReference>
<comment type="cofactor">
    <cofactor evidence="1">
        <name>Zn(2+)</name>
        <dbReference type="ChEBI" id="CHEBI:29105"/>
    </cofactor>
</comment>
<dbReference type="PANTHER" id="PTHR43401">
    <property type="entry name" value="L-THREONINE 3-DEHYDROGENASE"/>
    <property type="match status" value="1"/>
</dbReference>
<dbReference type="InterPro" id="IPR020843">
    <property type="entry name" value="ER"/>
</dbReference>
<comment type="caution">
    <text evidence="6">The sequence shown here is derived from an EMBL/GenBank/DDBJ whole genome shotgun (WGS) entry which is preliminary data.</text>
</comment>
<gene>
    <name evidence="6" type="ORF">J4G33_11675</name>
</gene>
<protein>
    <submittedName>
        <fullName evidence="6">Alcohol dehydrogenase catalytic domain-containing protein</fullName>
    </submittedName>
</protein>
<evidence type="ECO:0000259" key="5">
    <source>
        <dbReference type="SMART" id="SM00829"/>
    </source>
</evidence>
<dbReference type="InterPro" id="IPR050129">
    <property type="entry name" value="Zn_alcohol_dh"/>
</dbReference>
<dbReference type="InterPro" id="IPR011032">
    <property type="entry name" value="GroES-like_sf"/>
</dbReference>
<dbReference type="RefSeq" id="WP_208056153.1">
    <property type="nucleotide sequence ID" value="NZ_JAGEMK010000006.1"/>
</dbReference>
<name>A0A939LTM1_9CELL</name>
<feature type="domain" description="Enoyl reductase (ER)" evidence="5">
    <location>
        <begin position="11"/>
        <end position="335"/>
    </location>
</feature>
<dbReference type="AlphaFoldDB" id="A0A939LTM1"/>
<dbReference type="EMBL" id="JAGEMK010000006">
    <property type="protein sequence ID" value="MBO1752460.1"/>
    <property type="molecule type" value="Genomic_DNA"/>
</dbReference>
<evidence type="ECO:0000313" key="6">
    <source>
        <dbReference type="EMBL" id="MBO1752460.1"/>
    </source>
</evidence>
<keyword evidence="3" id="KW-0862">Zinc</keyword>
<dbReference type="InterPro" id="IPR013149">
    <property type="entry name" value="ADH-like_C"/>
</dbReference>
<dbReference type="Gene3D" id="3.90.180.10">
    <property type="entry name" value="Medium-chain alcohol dehydrogenases, catalytic domain"/>
    <property type="match status" value="1"/>
</dbReference>
<keyword evidence="2" id="KW-0479">Metal-binding</keyword>
<accession>A0A939LTM1</accession>
<dbReference type="SUPFAM" id="SSF51735">
    <property type="entry name" value="NAD(P)-binding Rossmann-fold domains"/>
    <property type="match status" value="1"/>
</dbReference>
<keyword evidence="4" id="KW-0560">Oxidoreductase</keyword>